<keyword evidence="2" id="KW-1185">Reference proteome</keyword>
<dbReference type="InterPro" id="IPR045397">
    <property type="entry name" value="TumE-like"/>
</dbReference>
<evidence type="ECO:0000313" key="2">
    <source>
        <dbReference type="Proteomes" id="UP000319449"/>
    </source>
</evidence>
<name>A0A562VFQ9_9BACT</name>
<protein>
    <submittedName>
        <fullName evidence="1">Uncharacterized protein</fullName>
    </submittedName>
</protein>
<dbReference type="RefSeq" id="WP_145024750.1">
    <property type="nucleotide sequence ID" value="NZ_VLLN01000025.1"/>
</dbReference>
<comment type="caution">
    <text evidence="1">The sequence shown here is derived from an EMBL/GenBank/DDBJ whole genome shotgun (WGS) entry which is preliminary data.</text>
</comment>
<dbReference type="EMBL" id="VLLN01000025">
    <property type="protein sequence ID" value="TWJ16715.1"/>
    <property type="molecule type" value="Genomic_DNA"/>
</dbReference>
<dbReference type="OrthoDB" id="5421332at2"/>
<organism evidence="1 2">
    <name type="scientific">Geobacter argillaceus</name>
    <dbReference type="NCBI Taxonomy" id="345631"/>
    <lineage>
        <taxon>Bacteria</taxon>
        <taxon>Pseudomonadati</taxon>
        <taxon>Thermodesulfobacteriota</taxon>
        <taxon>Desulfuromonadia</taxon>
        <taxon>Geobacterales</taxon>
        <taxon>Geobacteraceae</taxon>
        <taxon>Geobacter</taxon>
    </lineage>
</organism>
<accession>A0A562VFQ9</accession>
<reference evidence="1 2" key="1">
    <citation type="submission" date="2019-07" db="EMBL/GenBank/DDBJ databases">
        <title>Genomic Encyclopedia of Archaeal and Bacterial Type Strains, Phase II (KMG-II): from individual species to whole genera.</title>
        <authorList>
            <person name="Goeker M."/>
        </authorList>
    </citation>
    <scope>NUCLEOTIDE SEQUENCE [LARGE SCALE GENOMIC DNA]</scope>
    <source>
        <strain evidence="1 2">ATCC BAA-1139</strain>
    </source>
</reference>
<evidence type="ECO:0000313" key="1">
    <source>
        <dbReference type="EMBL" id="TWJ16715.1"/>
    </source>
</evidence>
<gene>
    <name evidence="1" type="ORF">JN12_03287</name>
</gene>
<sequence length="102" mass="12065">MAEAKIIDQSIMVSRKWGNGTVRYEVWEDNGIVTHYNLAYINHLIFSGDNGRVIGYDNKHGHHRHFKGIIEPVATTSFEEIEERFRQEWTVMLEEYNAQRNR</sequence>
<dbReference type="Proteomes" id="UP000319449">
    <property type="component" value="Unassembled WGS sequence"/>
</dbReference>
<proteinExistence type="predicted"/>
<dbReference type="Pfam" id="PF20126">
    <property type="entry name" value="TumE"/>
    <property type="match status" value="1"/>
</dbReference>
<dbReference type="AlphaFoldDB" id="A0A562VFQ9"/>